<evidence type="ECO:0000313" key="2">
    <source>
        <dbReference type="EMBL" id="MFM9609211.1"/>
    </source>
</evidence>
<dbReference type="InterPro" id="IPR052509">
    <property type="entry name" value="Metal_resp_DNA-bind_regulator"/>
</dbReference>
<comment type="caution">
    <text evidence="2">The sequence shown here is derived from an EMBL/GenBank/DDBJ whole genome shotgun (WGS) entry which is preliminary data.</text>
</comment>
<reference evidence="2 3" key="1">
    <citation type="submission" date="2024-12" db="EMBL/GenBank/DDBJ databases">
        <title>Forecasting of Potato common scab and diversities of Pathogenic streptomyces spp. in china.</title>
        <authorList>
            <person name="Handique U."/>
            <person name="Wu J."/>
        </authorList>
    </citation>
    <scope>NUCLEOTIDE SEQUENCE [LARGE SCALE GENOMIC DNA]</scope>
    <source>
        <strain evidence="2 3">ZRIMU1530</strain>
    </source>
</reference>
<accession>A0ABW9HNG2</accession>
<dbReference type="SUPFAM" id="SSF46785">
    <property type="entry name" value="Winged helix' DNA-binding domain"/>
    <property type="match status" value="1"/>
</dbReference>
<protein>
    <submittedName>
        <fullName evidence="2">PadR family transcriptional regulator</fullName>
    </submittedName>
</protein>
<feature type="domain" description="Transcription regulator PadR N-terminal" evidence="1">
    <location>
        <begin position="6"/>
        <end position="78"/>
    </location>
</feature>
<dbReference type="InterPro" id="IPR036388">
    <property type="entry name" value="WH-like_DNA-bd_sf"/>
</dbReference>
<gene>
    <name evidence="2" type="ORF">ACKI18_10840</name>
</gene>
<dbReference type="Pfam" id="PF03551">
    <property type="entry name" value="PadR"/>
    <property type="match status" value="1"/>
</dbReference>
<name>A0ABW9HNG2_9ACTN</name>
<dbReference type="Proteomes" id="UP001631957">
    <property type="component" value="Unassembled WGS sequence"/>
</dbReference>
<organism evidence="2 3">
    <name type="scientific">Streptomyces niveiscabiei</name>
    <dbReference type="NCBI Taxonomy" id="164115"/>
    <lineage>
        <taxon>Bacteria</taxon>
        <taxon>Bacillati</taxon>
        <taxon>Actinomycetota</taxon>
        <taxon>Actinomycetes</taxon>
        <taxon>Kitasatosporales</taxon>
        <taxon>Streptomycetaceae</taxon>
        <taxon>Streptomyces</taxon>
    </lineage>
</organism>
<dbReference type="Gene3D" id="1.10.10.10">
    <property type="entry name" value="Winged helix-like DNA-binding domain superfamily/Winged helix DNA-binding domain"/>
    <property type="match status" value="1"/>
</dbReference>
<dbReference type="PANTHER" id="PTHR33169:SF26">
    <property type="entry name" value="CONSERVED PROTEIN"/>
    <property type="match status" value="1"/>
</dbReference>
<dbReference type="EMBL" id="JBJVNI010000005">
    <property type="protein sequence ID" value="MFM9609211.1"/>
    <property type="molecule type" value="Genomic_DNA"/>
</dbReference>
<dbReference type="PANTHER" id="PTHR33169">
    <property type="entry name" value="PADR-FAMILY TRANSCRIPTIONAL REGULATOR"/>
    <property type="match status" value="1"/>
</dbReference>
<proteinExistence type="predicted"/>
<keyword evidence="3" id="KW-1185">Reference proteome</keyword>
<evidence type="ECO:0000313" key="3">
    <source>
        <dbReference type="Proteomes" id="UP001631957"/>
    </source>
</evidence>
<dbReference type="InterPro" id="IPR036390">
    <property type="entry name" value="WH_DNA-bd_sf"/>
</dbReference>
<dbReference type="RefSeq" id="WP_409121077.1">
    <property type="nucleotide sequence ID" value="NZ_JBJVNI010000005.1"/>
</dbReference>
<dbReference type="InterPro" id="IPR005149">
    <property type="entry name" value="Tscrpt_reg_PadR_N"/>
</dbReference>
<evidence type="ECO:0000259" key="1">
    <source>
        <dbReference type="Pfam" id="PF03551"/>
    </source>
</evidence>
<sequence length="185" mass="20867">MLELVILGHLAQGPLHGYELRRRVEQLSGHTRPVSDGSLYPAINRLVKRGLLTRHTEPGAAAAQKYVLTLTDAGRDELLRRLREPAQHEITDHARFFTVLAFLSLLPDTGQQHAVLRRRLDFLETPASFFYDGDRPLRAEEVTDPYRRGMLLTARAMSRAERAWLHQVLDGGQDATVPSQVAGER</sequence>